<dbReference type="GO" id="GO:0006637">
    <property type="term" value="P:acyl-CoA metabolic process"/>
    <property type="evidence" value="ECO:0007669"/>
    <property type="project" value="TreeGrafter"/>
</dbReference>
<dbReference type="Proteomes" id="UP000469011">
    <property type="component" value="Unassembled WGS sequence"/>
</dbReference>
<feature type="domain" description="AMP-binding enzyme C-terminal" evidence="6">
    <location>
        <begin position="472"/>
        <end position="550"/>
    </location>
</feature>
<evidence type="ECO:0000313" key="8">
    <source>
        <dbReference type="Proteomes" id="UP000469011"/>
    </source>
</evidence>
<gene>
    <name evidence="7" type="ORF">GTK09_16985</name>
</gene>
<organism evidence="7 8">
    <name type="scientific">Jiella pacifica</name>
    <dbReference type="NCBI Taxonomy" id="2696469"/>
    <lineage>
        <taxon>Bacteria</taxon>
        <taxon>Pseudomonadati</taxon>
        <taxon>Pseudomonadota</taxon>
        <taxon>Alphaproteobacteria</taxon>
        <taxon>Hyphomicrobiales</taxon>
        <taxon>Aurantimonadaceae</taxon>
        <taxon>Jiella</taxon>
    </lineage>
</organism>
<dbReference type="InterPro" id="IPR000873">
    <property type="entry name" value="AMP-dep_synth/lig_dom"/>
</dbReference>
<dbReference type="AlphaFoldDB" id="A0A6N9TB56"/>
<dbReference type="GO" id="GO:0005524">
    <property type="term" value="F:ATP binding"/>
    <property type="evidence" value="ECO:0007669"/>
    <property type="project" value="UniProtKB-KW"/>
</dbReference>
<dbReference type="InterPro" id="IPR051087">
    <property type="entry name" value="Mitochondrial_ACSM"/>
</dbReference>
<dbReference type="Gene3D" id="3.30.300.30">
    <property type="match status" value="1"/>
</dbReference>
<dbReference type="GO" id="GO:0015645">
    <property type="term" value="F:fatty acid ligase activity"/>
    <property type="evidence" value="ECO:0007669"/>
    <property type="project" value="TreeGrafter"/>
</dbReference>
<keyword evidence="4" id="KW-0067">ATP-binding</keyword>
<name>A0A6N9TB56_9HYPH</name>
<dbReference type="Pfam" id="PF00501">
    <property type="entry name" value="AMP-binding"/>
    <property type="match status" value="1"/>
</dbReference>
<dbReference type="EMBL" id="JAAAMG010000014">
    <property type="protein sequence ID" value="NDW06118.1"/>
    <property type="molecule type" value="Genomic_DNA"/>
</dbReference>
<evidence type="ECO:0000259" key="6">
    <source>
        <dbReference type="Pfam" id="PF13193"/>
    </source>
</evidence>
<dbReference type="InterPro" id="IPR045851">
    <property type="entry name" value="AMP-bd_C_sf"/>
</dbReference>
<protein>
    <submittedName>
        <fullName evidence="7">AMP-binding protein</fullName>
    </submittedName>
</protein>
<evidence type="ECO:0000313" key="7">
    <source>
        <dbReference type="EMBL" id="NDW06118.1"/>
    </source>
</evidence>
<dbReference type="PANTHER" id="PTHR43605">
    <property type="entry name" value="ACYL-COENZYME A SYNTHETASE"/>
    <property type="match status" value="1"/>
</dbReference>
<evidence type="ECO:0000256" key="4">
    <source>
        <dbReference type="ARBA" id="ARBA00022840"/>
    </source>
</evidence>
<evidence type="ECO:0000256" key="1">
    <source>
        <dbReference type="ARBA" id="ARBA00006432"/>
    </source>
</evidence>
<dbReference type="PROSITE" id="PS00455">
    <property type="entry name" value="AMP_BINDING"/>
    <property type="match status" value="1"/>
</dbReference>
<evidence type="ECO:0000256" key="2">
    <source>
        <dbReference type="ARBA" id="ARBA00022598"/>
    </source>
</evidence>
<dbReference type="SUPFAM" id="SSF56801">
    <property type="entry name" value="Acetyl-CoA synthetase-like"/>
    <property type="match status" value="1"/>
</dbReference>
<comment type="similarity">
    <text evidence="1">Belongs to the ATP-dependent AMP-binding enzyme family.</text>
</comment>
<keyword evidence="2" id="KW-0436">Ligase</keyword>
<dbReference type="GO" id="GO:0004321">
    <property type="term" value="F:fatty-acyl-CoA synthase activity"/>
    <property type="evidence" value="ECO:0007669"/>
    <property type="project" value="TreeGrafter"/>
</dbReference>
<dbReference type="InterPro" id="IPR020845">
    <property type="entry name" value="AMP-binding_CS"/>
</dbReference>
<evidence type="ECO:0000256" key="3">
    <source>
        <dbReference type="ARBA" id="ARBA00022741"/>
    </source>
</evidence>
<dbReference type="Pfam" id="PF13193">
    <property type="entry name" value="AMP-binding_C"/>
    <property type="match status" value="1"/>
</dbReference>
<dbReference type="PANTHER" id="PTHR43605:SF10">
    <property type="entry name" value="ACYL-COA SYNTHETASE MEDIUM CHAIN FAMILY MEMBER 3"/>
    <property type="match status" value="1"/>
</dbReference>
<sequence length="570" mass="60965">MLFCLRLCGRDLPRHAADASWHVAMQNYQTLTAAFTWNLPARYNIAAACADDWARAAPRRVCLIEDRGEAPAVTLGYGELALSSRRLAAAMAAKGVGLGDRVAIVLPQSFQTAIAHLAVYRLGAIAVPLAMRFGPEALGFRLKAAGAKMAVLHRDGLETFGAVQDELPALESVVVVEGERDQGGDQLDFDRLIAETNGTIEDAATGPDDPALIIFTSGTTGPPKGALHGHRVVLGHLPGIRFHHEDYPQAGDRIWTPSDWAWAGGLLNVLLPSLQLGVPVVFSSERFRADEAYRLMARQGVRNAFLPATALRMLAAAGDEPAVKDLTLRTIASAGESLPAATYEWARRSLAITVNEFYGQTECNMVLGSSAAHGVSRAGAIGKSVPGHVVALLGADGREVPRGTPGTIAVKAPDPVMFLNYWQDPEATTAKFSGDWLITGDQAVMDEDGYVAFVGRDDDIITSAGYRIGPGEVENCLLAHEAVKLAAVVGKPDPLRTEIVKAYVVLKDGQPGSAALAADIQSFVRTKLSAHEYPREIAFVDEMPLTTSGKIVRRIFRERAHAEAAEAGEK</sequence>
<evidence type="ECO:0000259" key="5">
    <source>
        <dbReference type="Pfam" id="PF00501"/>
    </source>
</evidence>
<comment type="caution">
    <text evidence="7">The sequence shown here is derived from an EMBL/GenBank/DDBJ whole genome shotgun (WGS) entry which is preliminary data.</text>
</comment>
<keyword evidence="3" id="KW-0547">Nucleotide-binding</keyword>
<proteinExistence type="inferred from homology"/>
<dbReference type="InterPro" id="IPR025110">
    <property type="entry name" value="AMP-bd_C"/>
</dbReference>
<feature type="domain" description="AMP-dependent synthetase/ligase" evidence="5">
    <location>
        <begin position="52"/>
        <end position="422"/>
    </location>
</feature>
<dbReference type="GO" id="GO:0016405">
    <property type="term" value="F:CoA-ligase activity"/>
    <property type="evidence" value="ECO:0007669"/>
    <property type="project" value="UniProtKB-ARBA"/>
</dbReference>
<dbReference type="InterPro" id="IPR042099">
    <property type="entry name" value="ANL_N_sf"/>
</dbReference>
<dbReference type="GO" id="GO:0006633">
    <property type="term" value="P:fatty acid biosynthetic process"/>
    <property type="evidence" value="ECO:0007669"/>
    <property type="project" value="TreeGrafter"/>
</dbReference>
<accession>A0A6N9TB56</accession>
<reference evidence="7 8" key="1">
    <citation type="submission" date="2020-01" db="EMBL/GenBank/DDBJ databases">
        <title>Jiella pacifica sp. nov.</title>
        <authorList>
            <person name="Xue Z."/>
            <person name="Zhu S."/>
            <person name="Chen J."/>
            <person name="Yang J."/>
        </authorList>
    </citation>
    <scope>NUCLEOTIDE SEQUENCE [LARGE SCALE GENOMIC DNA]</scope>
    <source>
        <strain evidence="7 8">40Bstr34</strain>
    </source>
</reference>
<dbReference type="Gene3D" id="3.40.50.12780">
    <property type="entry name" value="N-terminal domain of ligase-like"/>
    <property type="match status" value="1"/>
</dbReference>
<keyword evidence="8" id="KW-1185">Reference proteome</keyword>